<proteinExistence type="predicted"/>
<accession>A0ABR2ZJA7</accession>
<reference evidence="2 3" key="1">
    <citation type="submission" date="2024-05" db="EMBL/GenBank/DDBJ databases">
        <title>A draft genome resource for the thread blight pathogen Marasmius tenuissimus strain MS-2.</title>
        <authorList>
            <person name="Yulfo-Soto G.E."/>
            <person name="Baruah I.K."/>
            <person name="Amoako-Attah I."/>
            <person name="Bukari Y."/>
            <person name="Meinhardt L.W."/>
            <person name="Bailey B.A."/>
            <person name="Cohen S.P."/>
        </authorList>
    </citation>
    <scope>NUCLEOTIDE SEQUENCE [LARGE SCALE GENOMIC DNA]</scope>
    <source>
        <strain evidence="2 3">MS-2</strain>
    </source>
</reference>
<organism evidence="2 3">
    <name type="scientific">Marasmius tenuissimus</name>
    <dbReference type="NCBI Taxonomy" id="585030"/>
    <lineage>
        <taxon>Eukaryota</taxon>
        <taxon>Fungi</taxon>
        <taxon>Dikarya</taxon>
        <taxon>Basidiomycota</taxon>
        <taxon>Agaricomycotina</taxon>
        <taxon>Agaricomycetes</taxon>
        <taxon>Agaricomycetidae</taxon>
        <taxon>Agaricales</taxon>
        <taxon>Marasmiineae</taxon>
        <taxon>Marasmiaceae</taxon>
        <taxon>Marasmius</taxon>
    </lineage>
</organism>
<feature type="compositionally biased region" description="Polar residues" evidence="1">
    <location>
        <begin position="532"/>
        <end position="564"/>
    </location>
</feature>
<comment type="caution">
    <text evidence="2">The sequence shown here is derived from an EMBL/GenBank/DDBJ whole genome shotgun (WGS) entry which is preliminary data.</text>
</comment>
<evidence type="ECO:0000313" key="2">
    <source>
        <dbReference type="EMBL" id="KAL0061746.1"/>
    </source>
</evidence>
<name>A0ABR2ZJA7_9AGAR</name>
<evidence type="ECO:0000256" key="1">
    <source>
        <dbReference type="SAM" id="MobiDB-lite"/>
    </source>
</evidence>
<gene>
    <name evidence="2" type="ORF">AAF712_011419</name>
</gene>
<sequence length="1090" mass="121753">MPPGHTLSLDEVAIDEHPFYQKQRDKVGGLCREHTDHLNLTIGVTLDNVFAAAEAVFCETPTAHLAKEATVAAISALSRTGYHAKPILISPTCKVVCMEDSVHIIEVILLAWKTSSHGEVAHGPIWIVAVDGDSKRRGALYHICMTHELGKDDSLYKILQSLTGLNKFTSKDGIVMDFDFKRLFKRICRLLCSKEGMLVNSTVINKMLISTWLSRLPDLARSTIQALLNPSDSQDVPRAIDLMKLVDQLRNVARYNPSEDATGIAIALLGDIIHELIQPFIDPILSLTEQVQHLLTSAHILFAVFEEHGTAFMPNQLYGDIQAMIKTAVFMVVRQQDLDPSQEVFFTLLGDDVLETLFGLIRMLGGHSPNCDGKELANRMGRAMNIKDIYERHPDWEKQAKRLSMNRSRDADHLRPRNWKGDVRASSCDLGHCYHQVQKRAEDLLSNYGIMLKFDELFRQEGVDLMRPPRAQGRYPGLSKEFDRSTEDSPATEMAENPSNNIDSNPPEPEGTPLTRPSHSDCTPPDPPSTTGGLSVNQPRQSPTGEETIKSHTMNSTPLTNQPSDPLEKCRETESSAHECIGVVREMLEEEEASQLETGDYSVWMVVDGQPCHKWSVIRIVFAVKGAFDRMKSKDRILRVRCYSIGGEKWEVSPEETSIPTGDRFNLGDLFVTLLHLPDVGVCLAVVQSTSMRCREASVPCLNSKELVLPEANCVLCGQVLSLIPIKGMDVHGDTAPTTTWLWDGEYVAFNSAVKNTANQNLNQKALVVSTPGFLTIPVGSHAGKPISDHLPEASTRRKQRLADTWSVGHQFLEDSMHRLWSDVRRLKHWSKIPTVGNVRKGLFPYQIHGELNFFQSTKDINMKDDGTRCTICENFVEPKNRQKHAAKHILLSKRGIKDPTAKHKVPSNPCGFCAGPSSVDKCRVELRKKKTVSSCPQAYSFQYHAASTFKASSPCTNVPISCPLCKNSTSDHWKYNMLDHLERCHPSWRAQTTDDFKEGIRITKEEELAMNIPEQLIPEDYLALESASIPSTCTIQQSALKRPPTSLPGTPTAIRTRKRGKKQCSNQSDDDNEDCGHIDDSLMLTNRHS</sequence>
<feature type="region of interest" description="Disordered" evidence="1">
    <location>
        <begin position="467"/>
        <end position="574"/>
    </location>
</feature>
<protein>
    <submittedName>
        <fullName evidence="2">Uncharacterized protein</fullName>
    </submittedName>
</protein>
<feature type="region of interest" description="Disordered" evidence="1">
    <location>
        <begin position="1038"/>
        <end position="1090"/>
    </location>
</feature>
<evidence type="ECO:0000313" key="3">
    <source>
        <dbReference type="Proteomes" id="UP001437256"/>
    </source>
</evidence>
<dbReference type="EMBL" id="JBBXMP010000124">
    <property type="protein sequence ID" value="KAL0061746.1"/>
    <property type="molecule type" value="Genomic_DNA"/>
</dbReference>
<keyword evidence="3" id="KW-1185">Reference proteome</keyword>
<dbReference type="Proteomes" id="UP001437256">
    <property type="component" value="Unassembled WGS sequence"/>
</dbReference>